<name>A0A8J6Q6R6_9FLAO</name>
<evidence type="ECO:0000313" key="6">
    <source>
        <dbReference type="Proteomes" id="UP000621516"/>
    </source>
</evidence>
<dbReference type="RefSeq" id="WP_188223884.1">
    <property type="nucleotide sequence ID" value="NZ_JACVXD010000006.1"/>
</dbReference>
<comment type="caution">
    <text evidence="5">The sequence shown here is derived from an EMBL/GenBank/DDBJ whole genome shotgun (WGS) entry which is preliminary data.</text>
</comment>
<dbReference type="SMART" id="SM00710">
    <property type="entry name" value="PbH1"/>
    <property type="match status" value="4"/>
</dbReference>
<organism evidence="5 6">
    <name type="scientific">Aestuariibaculum marinum</name>
    <dbReference type="NCBI Taxonomy" id="2683592"/>
    <lineage>
        <taxon>Bacteria</taxon>
        <taxon>Pseudomonadati</taxon>
        <taxon>Bacteroidota</taxon>
        <taxon>Flavobacteriia</taxon>
        <taxon>Flavobacteriales</taxon>
        <taxon>Flavobacteriaceae</taxon>
    </lineage>
</organism>
<evidence type="ECO:0000256" key="1">
    <source>
        <dbReference type="ARBA" id="ARBA00008834"/>
    </source>
</evidence>
<dbReference type="InterPro" id="IPR006626">
    <property type="entry name" value="PbH1"/>
</dbReference>
<dbReference type="GO" id="GO:0005975">
    <property type="term" value="P:carbohydrate metabolic process"/>
    <property type="evidence" value="ECO:0007669"/>
    <property type="project" value="InterPro"/>
</dbReference>
<evidence type="ECO:0000313" key="5">
    <source>
        <dbReference type="EMBL" id="MBD0824583.1"/>
    </source>
</evidence>
<dbReference type="Proteomes" id="UP000621516">
    <property type="component" value="Unassembled WGS sequence"/>
</dbReference>
<accession>A0A8J6Q6R6</accession>
<dbReference type="InterPro" id="IPR000743">
    <property type="entry name" value="Glyco_hydro_28"/>
</dbReference>
<dbReference type="GO" id="GO:0004650">
    <property type="term" value="F:polygalacturonase activity"/>
    <property type="evidence" value="ECO:0007669"/>
    <property type="project" value="InterPro"/>
</dbReference>
<dbReference type="PANTHER" id="PTHR31339:SF9">
    <property type="entry name" value="PLASMIN AND FIBRONECTIN-BINDING PROTEIN A"/>
    <property type="match status" value="1"/>
</dbReference>
<keyword evidence="3 4" id="KW-0326">Glycosidase</keyword>
<keyword evidence="6" id="KW-1185">Reference proteome</keyword>
<gene>
    <name evidence="5" type="ORF">ICJ85_11195</name>
</gene>
<keyword evidence="2 4" id="KW-0378">Hydrolase</keyword>
<reference evidence="5 6" key="1">
    <citation type="journal article" date="2018" name="J. Microbiol.">
        <title>Aestuariibaculum marinum sp. nov., a marine bacterium isolated from seawater in South Korea.</title>
        <authorList>
            <person name="Choi J."/>
            <person name="Lee D."/>
            <person name="Jang J.H."/>
            <person name="Cha S."/>
            <person name="Seo T."/>
        </authorList>
    </citation>
    <scope>NUCLEOTIDE SEQUENCE [LARGE SCALE GENOMIC DNA]</scope>
    <source>
        <strain evidence="5 6">IP7</strain>
    </source>
</reference>
<dbReference type="InterPro" id="IPR012334">
    <property type="entry name" value="Pectin_lyas_fold"/>
</dbReference>
<protein>
    <submittedName>
        <fullName evidence="5">Right-handed parallel beta-helix repeat-containing protein</fullName>
    </submittedName>
</protein>
<evidence type="ECO:0000256" key="3">
    <source>
        <dbReference type="ARBA" id="ARBA00023295"/>
    </source>
</evidence>
<comment type="similarity">
    <text evidence="1 4">Belongs to the glycosyl hydrolase 28 family.</text>
</comment>
<dbReference type="EMBL" id="JACVXD010000006">
    <property type="protein sequence ID" value="MBD0824583.1"/>
    <property type="molecule type" value="Genomic_DNA"/>
</dbReference>
<dbReference type="InterPro" id="IPR051801">
    <property type="entry name" value="GH28_Enzymes"/>
</dbReference>
<dbReference type="SUPFAM" id="SSF51126">
    <property type="entry name" value="Pectin lyase-like"/>
    <property type="match status" value="1"/>
</dbReference>
<proteinExistence type="inferred from homology"/>
<dbReference type="AlphaFoldDB" id="A0A8J6Q6R6"/>
<evidence type="ECO:0000256" key="2">
    <source>
        <dbReference type="ARBA" id="ARBA00022801"/>
    </source>
</evidence>
<evidence type="ECO:0000256" key="4">
    <source>
        <dbReference type="RuleBase" id="RU361169"/>
    </source>
</evidence>
<dbReference type="InterPro" id="IPR011050">
    <property type="entry name" value="Pectin_lyase_fold/virulence"/>
</dbReference>
<dbReference type="PROSITE" id="PS51257">
    <property type="entry name" value="PROKAR_LIPOPROTEIN"/>
    <property type="match status" value="1"/>
</dbReference>
<dbReference type="PANTHER" id="PTHR31339">
    <property type="entry name" value="PECTIN LYASE-RELATED"/>
    <property type="match status" value="1"/>
</dbReference>
<sequence>MKSFITILSLALFISCKSEIQVGPDYSKLESIPTKEQVGHSVLPDTIAPVTAPFAMPKFVKPSFPDRSINIKDNIEDPNGLITEIIQDAINNTSTQGGGTVIIPEGEWHTGRITLKSNVNLHFEDGAVLRFSTDVKDYQPAVFTRVESLEVMSLAACIYANNQENIAITGNGKLIGPFDGEIKARSYMKPIETLVDLNKPAEERIHDGSKEDWIFPPKFISPINCKKVYIEGVSLENTAFWNIVPTYCDNVIIRGVYVNSYGIPRGDGIDIESSKNVLIEYSTLNTGDDCFTMKSGRGEDGMKVNKPTENVVVRYCLAQKGHGGITCGSETAGVIRNLYVHDCVFEGTVVGIRFKTRRPRGGGGEHLYYDRIRMNLEATAIKWDMLGTPAYVGELAERLPARPVNKLTPFYKDITMTNLIIENSTHFLKVYGIPESPLTNLTIDNVDAKSSGLIIINDGKNINISNAKIKTPDHVIDILGGDNISLENVEIKTEASALEFPNEEATLNNVKLLK</sequence>
<dbReference type="Pfam" id="PF00295">
    <property type="entry name" value="Glyco_hydro_28"/>
    <property type="match status" value="1"/>
</dbReference>
<dbReference type="Gene3D" id="2.160.20.10">
    <property type="entry name" value="Single-stranded right-handed beta-helix, Pectin lyase-like"/>
    <property type="match status" value="1"/>
</dbReference>